<gene>
    <name evidence="5" type="ORF">MJB10_16330</name>
</gene>
<dbReference type="PROSITE" id="PS00041">
    <property type="entry name" value="HTH_ARAC_FAMILY_1"/>
    <property type="match status" value="1"/>
</dbReference>
<keyword evidence="6" id="KW-1185">Reference proteome</keyword>
<dbReference type="SMART" id="SM00342">
    <property type="entry name" value="HTH_ARAC"/>
    <property type="match status" value="1"/>
</dbReference>
<evidence type="ECO:0000313" key="6">
    <source>
        <dbReference type="Proteomes" id="UP001304650"/>
    </source>
</evidence>
<dbReference type="InterPro" id="IPR018060">
    <property type="entry name" value="HTH_AraC"/>
</dbReference>
<dbReference type="InterPro" id="IPR018062">
    <property type="entry name" value="HTH_AraC-typ_CS"/>
</dbReference>
<dbReference type="InterPro" id="IPR009057">
    <property type="entry name" value="Homeodomain-like_sf"/>
</dbReference>
<keyword evidence="1" id="KW-0805">Transcription regulation</keyword>
<protein>
    <submittedName>
        <fullName evidence="5">AraC family transcriptional regulator</fullName>
    </submittedName>
</protein>
<reference evidence="5" key="1">
    <citation type="submission" date="2022-02" db="EMBL/GenBank/DDBJ databases">
        <title>Paenibacillus sp. MBLB1832 Whole Genome Shotgun Sequencing.</title>
        <authorList>
            <person name="Hwang C.Y."/>
            <person name="Cho E.-S."/>
            <person name="Seo M.-J."/>
        </authorList>
    </citation>
    <scope>NUCLEOTIDE SEQUENCE</scope>
    <source>
        <strain evidence="5">MBLB1832</strain>
    </source>
</reference>
<proteinExistence type="predicted"/>
<evidence type="ECO:0000256" key="2">
    <source>
        <dbReference type="ARBA" id="ARBA00023125"/>
    </source>
</evidence>
<dbReference type="SUPFAM" id="SSF46689">
    <property type="entry name" value="Homeodomain-like"/>
    <property type="match status" value="1"/>
</dbReference>
<organism evidence="5 6">
    <name type="scientific">Paenibacillus roseopurpureus</name>
    <dbReference type="NCBI Taxonomy" id="2918901"/>
    <lineage>
        <taxon>Bacteria</taxon>
        <taxon>Bacillati</taxon>
        <taxon>Bacillota</taxon>
        <taxon>Bacilli</taxon>
        <taxon>Bacillales</taxon>
        <taxon>Paenibacillaceae</taxon>
        <taxon>Paenibacillus</taxon>
    </lineage>
</organism>
<dbReference type="GO" id="GO:0043565">
    <property type="term" value="F:sequence-specific DNA binding"/>
    <property type="evidence" value="ECO:0007669"/>
    <property type="project" value="InterPro"/>
</dbReference>
<dbReference type="GO" id="GO:0003700">
    <property type="term" value="F:DNA-binding transcription factor activity"/>
    <property type="evidence" value="ECO:0007669"/>
    <property type="project" value="InterPro"/>
</dbReference>
<feature type="domain" description="HTH araC/xylS-type" evidence="4">
    <location>
        <begin position="286"/>
        <end position="384"/>
    </location>
</feature>
<keyword evidence="2" id="KW-0238">DNA-binding</keyword>
<evidence type="ECO:0000313" key="5">
    <source>
        <dbReference type="EMBL" id="WNR42682.1"/>
    </source>
</evidence>
<evidence type="ECO:0000256" key="3">
    <source>
        <dbReference type="ARBA" id="ARBA00023163"/>
    </source>
</evidence>
<dbReference type="Pfam" id="PF12833">
    <property type="entry name" value="HTH_18"/>
    <property type="match status" value="1"/>
</dbReference>
<evidence type="ECO:0000259" key="4">
    <source>
        <dbReference type="PROSITE" id="PS01124"/>
    </source>
</evidence>
<evidence type="ECO:0000256" key="1">
    <source>
        <dbReference type="ARBA" id="ARBA00023015"/>
    </source>
</evidence>
<dbReference type="PANTHER" id="PTHR43280">
    <property type="entry name" value="ARAC-FAMILY TRANSCRIPTIONAL REGULATOR"/>
    <property type="match status" value="1"/>
</dbReference>
<name>A0AA96RL27_9BACL</name>
<dbReference type="EMBL" id="CP130319">
    <property type="protein sequence ID" value="WNR42682.1"/>
    <property type="molecule type" value="Genomic_DNA"/>
</dbReference>
<accession>A0AA96RL27</accession>
<dbReference type="Gene3D" id="1.10.10.60">
    <property type="entry name" value="Homeodomain-like"/>
    <property type="match status" value="2"/>
</dbReference>
<dbReference type="PRINTS" id="PR00032">
    <property type="entry name" value="HTHARAC"/>
</dbReference>
<dbReference type="PANTHER" id="PTHR43280:SF28">
    <property type="entry name" value="HTH-TYPE TRANSCRIPTIONAL ACTIVATOR RHAS"/>
    <property type="match status" value="1"/>
</dbReference>
<dbReference type="RefSeq" id="WP_314796324.1">
    <property type="nucleotide sequence ID" value="NZ_CP130319.1"/>
</dbReference>
<dbReference type="PROSITE" id="PS01124">
    <property type="entry name" value="HTH_ARAC_FAMILY_2"/>
    <property type="match status" value="1"/>
</dbReference>
<dbReference type="InterPro" id="IPR020449">
    <property type="entry name" value="Tscrpt_reg_AraC-type_HTH"/>
</dbReference>
<keyword evidence="3" id="KW-0804">Transcription</keyword>
<dbReference type="KEGG" id="proo:MJB10_16330"/>
<sequence>MRDVEEKARCFHYLHGIDILGADHDGKLLFACIHPERQQLYANAPSLLKEMMGEMARVNHPFFTFWTPDSCLYHALSIGMETEKLTLLLGPIGLTSTESNYDKRILSKNRKELEYLGRLFYWLFVKEESEIPRSLTYNISHTPSLHISPEVSLVNLYYEQEPLHITLEEYDRIKEKMQTGDVSIVQSHLDALSSFQEGFNRFELASGDILRSAKNHFISTCAIVCQIAVQSGVENEYARTMAYKFVVRAENLGTRAEIVLLMKEMILKFTAAIKQFANPQYSSLVREIIQYMHVHFFEKITLNEVADKFGKHPSYISNKINLETGQSFSDNLNEIRITESKRLLTASQKSINEIAVAVGFDYQNHFSKVFKKITGITPSEYRNKQRMNVADPLS</sequence>
<dbReference type="Proteomes" id="UP001304650">
    <property type="component" value="Chromosome"/>
</dbReference>
<dbReference type="AlphaFoldDB" id="A0AA96RL27"/>